<comment type="caution">
    <text evidence="3">The sequence shown here is derived from an EMBL/GenBank/DDBJ whole genome shotgun (WGS) entry which is preliminary data.</text>
</comment>
<dbReference type="PROSITE" id="PS00383">
    <property type="entry name" value="TYR_PHOSPHATASE_1"/>
    <property type="match status" value="1"/>
</dbReference>
<dbReference type="Gene3D" id="3.90.190.10">
    <property type="entry name" value="Protein tyrosine phosphatase superfamily"/>
    <property type="match status" value="1"/>
</dbReference>
<dbReference type="Proteomes" id="UP000073492">
    <property type="component" value="Unassembled WGS sequence"/>
</dbReference>
<dbReference type="PROSITE" id="PS50056">
    <property type="entry name" value="TYR_PHOSPHATASE_2"/>
    <property type="match status" value="1"/>
</dbReference>
<dbReference type="PANTHER" id="PTHR31126:SF1">
    <property type="entry name" value="TYROSINE SPECIFIC PROTEIN PHOSPHATASES DOMAIN-CONTAINING PROTEIN"/>
    <property type="match status" value="1"/>
</dbReference>
<evidence type="ECO:0000313" key="3">
    <source>
        <dbReference type="EMBL" id="KXT16186.1"/>
    </source>
</evidence>
<dbReference type="AlphaFoldDB" id="A0A139INS5"/>
<name>A0A139INS5_9PEZI</name>
<dbReference type="Pfam" id="PF13350">
    <property type="entry name" value="Y_phosphatase3"/>
    <property type="match status" value="2"/>
</dbReference>
<proteinExistence type="predicted"/>
<dbReference type="SUPFAM" id="SSF52799">
    <property type="entry name" value="(Phosphotyrosine protein) phosphatases II"/>
    <property type="match status" value="1"/>
</dbReference>
<evidence type="ECO:0000259" key="2">
    <source>
        <dbReference type="PROSITE" id="PS50056"/>
    </source>
</evidence>
<dbReference type="EMBL" id="LFZO01000043">
    <property type="protein sequence ID" value="KXT16186.1"/>
    <property type="molecule type" value="Genomic_DNA"/>
</dbReference>
<keyword evidence="4" id="KW-1185">Reference proteome</keyword>
<dbReference type="InterPro" id="IPR003595">
    <property type="entry name" value="Tyr_Pase_cat"/>
</dbReference>
<dbReference type="InterPro" id="IPR000387">
    <property type="entry name" value="Tyr_Pase_dom"/>
</dbReference>
<dbReference type="InterPro" id="IPR026893">
    <property type="entry name" value="Tyr/Ser_Pase_IphP-type"/>
</dbReference>
<dbReference type="OrthoDB" id="449382at2759"/>
<evidence type="ECO:0000256" key="1">
    <source>
        <dbReference type="SAM" id="MobiDB-lite"/>
    </source>
</evidence>
<gene>
    <name evidence="3" type="ORF">AC579_887</name>
</gene>
<dbReference type="InterPro" id="IPR016130">
    <property type="entry name" value="Tyr_Pase_AS"/>
</dbReference>
<organism evidence="3 4">
    <name type="scientific">Pseudocercospora musae</name>
    <dbReference type="NCBI Taxonomy" id="113226"/>
    <lineage>
        <taxon>Eukaryota</taxon>
        <taxon>Fungi</taxon>
        <taxon>Dikarya</taxon>
        <taxon>Ascomycota</taxon>
        <taxon>Pezizomycotina</taxon>
        <taxon>Dothideomycetes</taxon>
        <taxon>Dothideomycetidae</taxon>
        <taxon>Mycosphaerellales</taxon>
        <taxon>Mycosphaerellaceae</taxon>
        <taxon>Pseudocercospora</taxon>
    </lineage>
</organism>
<evidence type="ECO:0000313" key="4">
    <source>
        <dbReference type="Proteomes" id="UP000073492"/>
    </source>
</evidence>
<accession>A0A139INS5</accession>
<dbReference type="InterPro" id="IPR029021">
    <property type="entry name" value="Prot-tyrosine_phosphatase-like"/>
</dbReference>
<dbReference type="PANTHER" id="PTHR31126">
    <property type="entry name" value="TYROSINE-PROTEIN PHOSPHATASE"/>
    <property type="match status" value="1"/>
</dbReference>
<dbReference type="SMART" id="SM00404">
    <property type="entry name" value="PTPc_motif"/>
    <property type="match status" value="1"/>
</dbReference>
<sequence>MTSLLSPSRWTARSELIIKRMSAAPLPPPFIDVPGIANFRDIGDNDDGKIRKRLVYRSADPSKATEEGLRKMSRDLGKRPVLPASSSPSTFGVAKGIKYIFDLRSQPEIKRDGPEWAGVEVDREDPFHAHGMIRSWVPVFAETDYGPEQVAVRYRHYSTGSEGFVQAYNDIALAAAPQAYRTIFRHLSKPNAEPCLIHCTAGKDRTGVIVALLSLLAGREKEVIAEEYSLTDSGLEHLKPLFQERLLKNPALQGNTEGVLNMISSKKENMLATVDMLQKDFNGPVEYMKQYCKMSDAEIEQLRKNLTSAA</sequence>
<feature type="domain" description="Tyrosine specific protein phosphatases" evidence="2">
    <location>
        <begin position="162"/>
        <end position="223"/>
    </location>
</feature>
<feature type="compositionally biased region" description="Basic and acidic residues" evidence="1">
    <location>
        <begin position="65"/>
        <end position="78"/>
    </location>
</feature>
<feature type="region of interest" description="Disordered" evidence="1">
    <location>
        <begin position="65"/>
        <end position="87"/>
    </location>
</feature>
<protein>
    <recommendedName>
        <fullName evidence="2">Tyrosine specific protein phosphatases domain-containing protein</fullName>
    </recommendedName>
</protein>
<reference evidence="3 4" key="1">
    <citation type="submission" date="2015-07" db="EMBL/GenBank/DDBJ databases">
        <title>Comparative genomics of the Sigatoka disease complex on banana suggests a link between parallel evolutionary changes in Pseudocercospora fijiensis and Pseudocercospora eumusae and increased virulence on the banana host.</title>
        <authorList>
            <person name="Chang T.-C."/>
            <person name="Salvucci A."/>
            <person name="Crous P.W."/>
            <person name="Stergiopoulos I."/>
        </authorList>
    </citation>
    <scope>NUCLEOTIDE SEQUENCE [LARGE SCALE GENOMIC DNA]</scope>
    <source>
        <strain evidence="3 4">CBS 116634</strain>
    </source>
</reference>
<dbReference type="GO" id="GO:0004721">
    <property type="term" value="F:phosphoprotein phosphatase activity"/>
    <property type="evidence" value="ECO:0007669"/>
    <property type="project" value="InterPro"/>
</dbReference>